<dbReference type="InterPro" id="IPR011991">
    <property type="entry name" value="ArsR-like_HTH"/>
</dbReference>
<dbReference type="Gene3D" id="1.10.10.10">
    <property type="entry name" value="Winged helix-like DNA-binding domain superfamily/Winged helix DNA-binding domain"/>
    <property type="match status" value="1"/>
</dbReference>
<keyword evidence="4" id="KW-0812">Transmembrane</keyword>
<dbReference type="SUPFAM" id="SSF46785">
    <property type="entry name" value="Winged helix' DNA-binding domain"/>
    <property type="match status" value="1"/>
</dbReference>
<evidence type="ECO:0000256" key="1">
    <source>
        <dbReference type="ARBA" id="ARBA00023015"/>
    </source>
</evidence>
<organism evidence="6 7">
    <name type="scientific">Candidatus Naiadarchaeum limnaeum</name>
    <dbReference type="NCBI Taxonomy" id="2756139"/>
    <lineage>
        <taxon>Archaea</taxon>
        <taxon>Candidatus Undinarchaeota</taxon>
        <taxon>Candidatus Undinarchaeia</taxon>
        <taxon>Candidatus Naiadarchaeales</taxon>
        <taxon>Candidatus Naiadarchaeaceae</taxon>
        <taxon>Candidatus Naiadarchaeum</taxon>
    </lineage>
</organism>
<dbReference type="AlphaFoldDB" id="A0A832V181"/>
<sequence length="267" mass="28140">MENSKDKKLIITPLDENTKKISQVLANDTCRKILDVLAEDPLSSSQISEKLNLPLTTADYNIKKLSEVGLITVHHKKWSPKGKKVNYYAPAEKFILIAPKAPTAQIFKTLKSLIPVLAVLALISGALEFIFAGFKRSFSAKASFLAETAVSQVATAPRTGNISGNVTTTVSTITKAGTPPLDGVAGGAGGVAANVANIPSNVTSGAAGSTIAKAGSVPVAGAPAPIETVSYATYKTPFLLQHPGLIIFIIGVAVILLYVIYKYKYEK</sequence>
<comment type="caution">
    <text evidence="6">The sequence shown here is derived from an EMBL/GenBank/DDBJ whole genome shotgun (WGS) entry which is preliminary data.</text>
</comment>
<dbReference type="Proteomes" id="UP000646946">
    <property type="component" value="Unassembled WGS sequence"/>
</dbReference>
<evidence type="ECO:0000313" key="6">
    <source>
        <dbReference type="EMBL" id="HIK00328.1"/>
    </source>
</evidence>
<proteinExistence type="predicted"/>
<dbReference type="Pfam" id="PF12840">
    <property type="entry name" value="HTH_20"/>
    <property type="match status" value="1"/>
</dbReference>
<dbReference type="PANTHER" id="PTHR43132:SF2">
    <property type="entry name" value="ARSENICAL RESISTANCE OPERON REPRESSOR ARSR-RELATED"/>
    <property type="match status" value="1"/>
</dbReference>
<evidence type="ECO:0000313" key="7">
    <source>
        <dbReference type="Proteomes" id="UP000646946"/>
    </source>
</evidence>
<dbReference type="InterPro" id="IPR036388">
    <property type="entry name" value="WH-like_DNA-bd_sf"/>
</dbReference>
<dbReference type="InterPro" id="IPR051011">
    <property type="entry name" value="Metal_resp_trans_reg"/>
</dbReference>
<dbReference type="PANTHER" id="PTHR43132">
    <property type="entry name" value="ARSENICAL RESISTANCE OPERON REPRESSOR ARSR-RELATED"/>
    <property type="match status" value="1"/>
</dbReference>
<evidence type="ECO:0000256" key="4">
    <source>
        <dbReference type="SAM" id="Phobius"/>
    </source>
</evidence>
<keyword evidence="2" id="KW-0238">DNA-binding</keyword>
<feature type="transmembrane region" description="Helical" evidence="4">
    <location>
        <begin position="113"/>
        <end position="134"/>
    </location>
</feature>
<dbReference type="SMART" id="SM00418">
    <property type="entry name" value="HTH_ARSR"/>
    <property type="match status" value="1"/>
</dbReference>
<dbReference type="EMBL" id="DVAB01000021">
    <property type="protein sequence ID" value="HIK00328.1"/>
    <property type="molecule type" value="Genomic_DNA"/>
</dbReference>
<evidence type="ECO:0000256" key="3">
    <source>
        <dbReference type="ARBA" id="ARBA00023163"/>
    </source>
</evidence>
<keyword evidence="4" id="KW-0472">Membrane</keyword>
<keyword evidence="3" id="KW-0804">Transcription</keyword>
<dbReference type="InterPro" id="IPR001845">
    <property type="entry name" value="HTH_ArsR_DNA-bd_dom"/>
</dbReference>
<accession>A0A832V181</accession>
<dbReference type="GO" id="GO:0003677">
    <property type="term" value="F:DNA binding"/>
    <property type="evidence" value="ECO:0007669"/>
    <property type="project" value="UniProtKB-KW"/>
</dbReference>
<dbReference type="InterPro" id="IPR036390">
    <property type="entry name" value="WH_DNA-bd_sf"/>
</dbReference>
<evidence type="ECO:0000256" key="2">
    <source>
        <dbReference type="ARBA" id="ARBA00023125"/>
    </source>
</evidence>
<keyword evidence="1" id="KW-0805">Transcription regulation</keyword>
<feature type="domain" description="HTH arsR-type" evidence="5">
    <location>
        <begin position="20"/>
        <end position="112"/>
    </location>
</feature>
<name>A0A832V181_9ARCH</name>
<gene>
    <name evidence="6" type="ORF">H1016_02180</name>
</gene>
<keyword evidence="7" id="KW-1185">Reference proteome</keyword>
<feature type="transmembrane region" description="Helical" evidence="4">
    <location>
        <begin position="240"/>
        <end position="261"/>
    </location>
</feature>
<keyword evidence="4" id="KW-1133">Transmembrane helix</keyword>
<evidence type="ECO:0000259" key="5">
    <source>
        <dbReference type="SMART" id="SM00418"/>
    </source>
</evidence>
<reference evidence="6 7" key="1">
    <citation type="journal article" name="Nat. Commun.">
        <title>Undinarchaeota illuminate DPANN phylogeny and the impact of gene transfer on archaeal evolution.</title>
        <authorList>
            <person name="Dombrowski N."/>
            <person name="Williams T.A."/>
            <person name="Sun J."/>
            <person name="Woodcroft B.J."/>
            <person name="Lee J.H."/>
            <person name="Minh B.Q."/>
            <person name="Rinke C."/>
            <person name="Spang A."/>
        </authorList>
    </citation>
    <scope>NUCLEOTIDE SEQUENCE [LARGE SCALE GENOMIC DNA]</scope>
    <source>
        <strain evidence="6">MAG_bin1129</strain>
    </source>
</reference>
<dbReference type="GO" id="GO:0003700">
    <property type="term" value="F:DNA-binding transcription factor activity"/>
    <property type="evidence" value="ECO:0007669"/>
    <property type="project" value="InterPro"/>
</dbReference>
<dbReference type="CDD" id="cd00090">
    <property type="entry name" value="HTH_ARSR"/>
    <property type="match status" value="1"/>
</dbReference>
<protein>
    <submittedName>
        <fullName evidence="6">Helix-turn-helix domain-containing protein</fullName>
    </submittedName>
</protein>